<evidence type="ECO:0000259" key="7">
    <source>
        <dbReference type="PROSITE" id="PS50113"/>
    </source>
</evidence>
<dbReference type="SMART" id="SM00091">
    <property type="entry name" value="PAS"/>
    <property type="match status" value="2"/>
</dbReference>
<keyword evidence="4" id="KW-0808">Transferase</keyword>
<dbReference type="GO" id="GO:0016301">
    <property type="term" value="F:kinase activity"/>
    <property type="evidence" value="ECO:0007669"/>
    <property type="project" value="UniProtKB-KW"/>
</dbReference>
<dbReference type="PROSITE" id="PS50113">
    <property type="entry name" value="PAC"/>
    <property type="match status" value="2"/>
</dbReference>
<dbReference type="GO" id="GO:0043709">
    <property type="term" value="P:cell adhesion involved in single-species biofilm formation"/>
    <property type="evidence" value="ECO:0007669"/>
    <property type="project" value="TreeGrafter"/>
</dbReference>
<dbReference type="NCBIfam" id="TIGR00254">
    <property type="entry name" value="GGDEF"/>
    <property type="match status" value="1"/>
</dbReference>
<dbReference type="InterPro" id="IPR013656">
    <property type="entry name" value="PAS_4"/>
</dbReference>
<dbReference type="PANTHER" id="PTHR45138:SF9">
    <property type="entry name" value="DIGUANYLATE CYCLASE DGCM-RELATED"/>
    <property type="match status" value="1"/>
</dbReference>
<accession>A0A1H0C1X4</accession>
<keyword evidence="10" id="KW-1185">Reference proteome</keyword>
<evidence type="ECO:0000256" key="1">
    <source>
        <dbReference type="ARBA" id="ARBA00001946"/>
    </source>
</evidence>
<feature type="domain" description="PAC" evidence="7">
    <location>
        <begin position="195"/>
        <end position="255"/>
    </location>
</feature>
<dbReference type="Pfam" id="PF08448">
    <property type="entry name" value="PAS_4"/>
    <property type="match status" value="1"/>
</dbReference>
<feature type="domain" description="GGDEF" evidence="8">
    <location>
        <begin position="294"/>
        <end position="433"/>
    </location>
</feature>
<dbReference type="SUPFAM" id="SSF55785">
    <property type="entry name" value="PYP-like sensor domain (PAS domain)"/>
    <property type="match status" value="2"/>
</dbReference>
<dbReference type="Gene3D" id="3.30.70.270">
    <property type="match status" value="1"/>
</dbReference>
<evidence type="ECO:0000313" key="9">
    <source>
        <dbReference type="EMBL" id="SDN51898.1"/>
    </source>
</evidence>
<protein>
    <recommendedName>
        <fullName evidence="3">diguanylate cyclase</fullName>
        <ecNumber evidence="3">2.7.7.65</ecNumber>
    </recommendedName>
</protein>
<dbReference type="InterPro" id="IPR043128">
    <property type="entry name" value="Rev_trsase/Diguanyl_cyclase"/>
</dbReference>
<dbReference type="RefSeq" id="WP_169720239.1">
    <property type="nucleotide sequence ID" value="NZ_FNIJ01000003.1"/>
</dbReference>
<dbReference type="SMART" id="SM00267">
    <property type="entry name" value="GGDEF"/>
    <property type="match status" value="1"/>
</dbReference>
<dbReference type="EMBL" id="FNIJ01000003">
    <property type="protein sequence ID" value="SDN51898.1"/>
    <property type="molecule type" value="Genomic_DNA"/>
</dbReference>
<dbReference type="InterPro" id="IPR029787">
    <property type="entry name" value="Nucleotide_cyclase"/>
</dbReference>
<gene>
    <name evidence="9" type="ORF">SAMN05216193_103279</name>
</gene>
<feature type="domain" description="PAS" evidence="6">
    <location>
        <begin position="136"/>
        <end position="187"/>
    </location>
</feature>
<comment type="subcellular location">
    <subcellularLocation>
        <location evidence="2">Cell inner membrane</location>
    </subcellularLocation>
</comment>
<evidence type="ECO:0000256" key="5">
    <source>
        <dbReference type="ARBA" id="ARBA00034247"/>
    </source>
</evidence>
<dbReference type="InterPro" id="IPR000700">
    <property type="entry name" value="PAS-assoc_C"/>
</dbReference>
<comment type="cofactor">
    <cofactor evidence="1">
        <name>Mg(2+)</name>
        <dbReference type="ChEBI" id="CHEBI:18420"/>
    </cofactor>
</comment>
<dbReference type="EC" id="2.7.7.65" evidence="3"/>
<dbReference type="SMART" id="SM00086">
    <property type="entry name" value="PAC"/>
    <property type="match status" value="1"/>
</dbReference>
<dbReference type="Gene3D" id="3.30.450.20">
    <property type="entry name" value="PAS domain"/>
    <property type="match status" value="2"/>
</dbReference>
<dbReference type="GO" id="GO:0006355">
    <property type="term" value="P:regulation of DNA-templated transcription"/>
    <property type="evidence" value="ECO:0007669"/>
    <property type="project" value="InterPro"/>
</dbReference>
<evidence type="ECO:0000313" key="10">
    <source>
        <dbReference type="Proteomes" id="UP000242957"/>
    </source>
</evidence>
<dbReference type="FunFam" id="3.30.70.270:FF:000001">
    <property type="entry name" value="Diguanylate cyclase domain protein"/>
    <property type="match status" value="1"/>
</dbReference>
<dbReference type="InterPro" id="IPR035965">
    <property type="entry name" value="PAS-like_dom_sf"/>
</dbReference>
<organism evidence="9 10">
    <name type="scientific">Pseudomonas jinjuensis</name>
    <dbReference type="NCBI Taxonomy" id="198616"/>
    <lineage>
        <taxon>Bacteria</taxon>
        <taxon>Pseudomonadati</taxon>
        <taxon>Pseudomonadota</taxon>
        <taxon>Gammaproteobacteria</taxon>
        <taxon>Pseudomonadales</taxon>
        <taxon>Pseudomonadaceae</taxon>
        <taxon>Pseudomonas</taxon>
    </lineage>
</organism>
<keyword evidence="4" id="KW-0418">Kinase</keyword>
<dbReference type="GO" id="GO:1902201">
    <property type="term" value="P:negative regulation of bacterial-type flagellum-dependent cell motility"/>
    <property type="evidence" value="ECO:0007669"/>
    <property type="project" value="TreeGrafter"/>
</dbReference>
<dbReference type="Proteomes" id="UP000242957">
    <property type="component" value="Unassembled WGS sequence"/>
</dbReference>
<dbReference type="PROSITE" id="PS50112">
    <property type="entry name" value="PAS"/>
    <property type="match status" value="2"/>
</dbReference>
<evidence type="ECO:0000259" key="8">
    <source>
        <dbReference type="PROSITE" id="PS50887"/>
    </source>
</evidence>
<comment type="catalytic activity">
    <reaction evidence="5">
        <text>2 GTP = 3',3'-c-di-GMP + 2 diphosphate</text>
        <dbReference type="Rhea" id="RHEA:24898"/>
        <dbReference type="ChEBI" id="CHEBI:33019"/>
        <dbReference type="ChEBI" id="CHEBI:37565"/>
        <dbReference type="ChEBI" id="CHEBI:58805"/>
        <dbReference type="EC" id="2.7.7.65"/>
    </reaction>
</comment>
<dbReference type="GO" id="GO:0005886">
    <property type="term" value="C:plasma membrane"/>
    <property type="evidence" value="ECO:0007669"/>
    <property type="project" value="UniProtKB-SubCell"/>
</dbReference>
<dbReference type="InterPro" id="IPR001610">
    <property type="entry name" value="PAC"/>
</dbReference>
<dbReference type="AlphaFoldDB" id="A0A1H0C1X4"/>
<dbReference type="CDD" id="cd01949">
    <property type="entry name" value="GGDEF"/>
    <property type="match status" value="1"/>
</dbReference>
<evidence type="ECO:0000259" key="6">
    <source>
        <dbReference type="PROSITE" id="PS50112"/>
    </source>
</evidence>
<dbReference type="CDD" id="cd00130">
    <property type="entry name" value="PAS"/>
    <property type="match status" value="2"/>
</dbReference>
<sequence length="433" mass="48184">MHEPEDIDQVADLRAELQRLRDIIDLNTDWIWEVDEDGRYTYSSSVGPRLLGYPVEQILGRTPLDFMLPDEADRVGHVFLHKVAQREHFSGLINRNLRADGSIVVLETSGVPLYDESGRFKGYRGIDRDVTALWTRHFQLEAIYASAPLPLFVVDRDLRFVVANENMARLCGRPADSLIGRMIGEFMPGAAVGGERLFARLDSGRSIADSEIEWNERDYIVSVQPVRDMAGGVVGATLALMDVTKRKRAEAALADANRQLEVYADHDYLTGLINRRRLAELLKQEIRRSHRDRLPLSLIMGDVDFFKRFNDRYGHLAGDDCLRMISLVLSNNLQRASDIAGRYGGEEFVVILPGTDQSGALHVAEMLRAAIEAQQLPHEDSPLGHVTMSFGVATLEAGSAAEPGVSSDLLHAADVALYRAKNAGRNRVGCHAQ</sequence>
<dbReference type="InterPro" id="IPR000160">
    <property type="entry name" value="GGDEF_dom"/>
</dbReference>
<feature type="domain" description="PAS" evidence="6">
    <location>
        <begin position="16"/>
        <end position="87"/>
    </location>
</feature>
<evidence type="ECO:0000256" key="3">
    <source>
        <dbReference type="ARBA" id="ARBA00012528"/>
    </source>
</evidence>
<dbReference type="PROSITE" id="PS50887">
    <property type="entry name" value="GGDEF"/>
    <property type="match status" value="1"/>
</dbReference>
<evidence type="ECO:0000256" key="4">
    <source>
        <dbReference type="ARBA" id="ARBA00022777"/>
    </source>
</evidence>
<dbReference type="GO" id="GO:0052621">
    <property type="term" value="F:diguanylate cyclase activity"/>
    <property type="evidence" value="ECO:0007669"/>
    <property type="project" value="UniProtKB-EC"/>
</dbReference>
<dbReference type="InterPro" id="IPR050469">
    <property type="entry name" value="Diguanylate_Cyclase"/>
</dbReference>
<dbReference type="InterPro" id="IPR000014">
    <property type="entry name" value="PAS"/>
</dbReference>
<name>A0A1H0C1X4_9PSED</name>
<dbReference type="SUPFAM" id="SSF55073">
    <property type="entry name" value="Nucleotide cyclase"/>
    <property type="match status" value="1"/>
</dbReference>
<evidence type="ECO:0000256" key="2">
    <source>
        <dbReference type="ARBA" id="ARBA00004533"/>
    </source>
</evidence>
<dbReference type="Pfam" id="PF00990">
    <property type="entry name" value="GGDEF"/>
    <property type="match status" value="1"/>
</dbReference>
<reference evidence="10" key="1">
    <citation type="submission" date="2016-10" db="EMBL/GenBank/DDBJ databases">
        <authorList>
            <person name="Varghese N."/>
            <person name="Submissions S."/>
        </authorList>
    </citation>
    <scope>NUCLEOTIDE SEQUENCE [LARGE SCALE GENOMIC DNA]</scope>
    <source>
        <strain evidence="10">JCM 21621</strain>
    </source>
</reference>
<dbReference type="PANTHER" id="PTHR45138">
    <property type="entry name" value="REGULATORY COMPONENTS OF SENSORY TRANSDUCTION SYSTEM"/>
    <property type="match status" value="1"/>
</dbReference>
<dbReference type="STRING" id="198616.SAMN05216193_103279"/>
<feature type="domain" description="PAC" evidence="7">
    <location>
        <begin position="90"/>
        <end position="142"/>
    </location>
</feature>
<dbReference type="NCBIfam" id="TIGR00229">
    <property type="entry name" value="sensory_box"/>
    <property type="match status" value="2"/>
</dbReference>
<dbReference type="InterPro" id="IPR013767">
    <property type="entry name" value="PAS_fold"/>
</dbReference>
<proteinExistence type="predicted"/>
<dbReference type="Pfam" id="PF00989">
    <property type="entry name" value="PAS"/>
    <property type="match status" value="1"/>
</dbReference>